<protein>
    <submittedName>
        <fullName evidence="12">Uncharacterized protein</fullName>
    </submittedName>
</protein>
<accession>A0AAD9RN52</accession>
<dbReference type="InterPro" id="IPR018497">
    <property type="entry name" value="Peptidase_M13_C"/>
</dbReference>
<dbReference type="PRINTS" id="PR00786">
    <property type="entry name" value="NEPRILYSIN"/>
</dbReference>
<reference evidence="12" key="1">
    <citation type="submission" date="2021-08" db="EMBL/GenBank/DDBJ databases">
        <authorList>
            <person name="Misof B."/>
            <person name="Oliver O."/>
            <person name="Podsiadlowski L."/>
            <person name="Donath A."/>
            <person name="Peters R."/>
            <person name="Mayer C."/>
            <person name="Rust J."/>
            <person name="Gunkel S."/>
            <person name="Lesny P."/>
            <person name="Martin S."/>
            <person name="Oeyen J.P."/>
            <person name="Petersen M."/>
            <person name="Panagiotis P."/>
            <person name="Wilbrandt J."/>
            <person name="Tanja T."/>
        </authorList>
    </citation>
    <scope>NUCLEOTIDE SEQUENCE</scope>
    <source>
        <strain evidence="12">GBR_01_08_01A</strain>
        <tissue evidence="12">Thorax + abdomen</tissue>
    </source>
</reference>
<evidence type="ECO:0000256" key="5">
    <source>
        <dbReference type="ARBA" id="ARBA00022723"/>
    </source>
</evidence>
<proteinExistence type="inferred from homology"/>
<name>A0AAD9RN52_9HYME</name>
<evidence type="ECO:0000256" key="2">
    <source>
        <dbReference type="ARBA" id="ARBA00004401"/>
    </source>
</evidence>
<feature type="chain" id="PRO_5041903684" evidence="9">
    <location>
        <begin position="26"/>
        <end position="725"/>
    </location>
</feature>
<comment type="cofactor">
    <cofactor evidence="1">
        <name>Zn(2+)</name>
        <dbReference type="ChEBI" id="CHEBI:29105"/>
    </cofactor>
</comment>
<feature type="domain" description="Peptidase M13 C-terminal" evidence="10">
    <location>
        <begin position="513"/>
        <end position="723"/>
    </location>
</feature>
<comment type="similarity">
    <text evidence="3">Belongs to the peptidase M13 family.</text>
</comment>
<dbReference type="Gene3D" id="3.40.390.10">
    <property type="entry name" value="Collagenase (Catalytic Domain)"/>
    <property type="match status" value="1"/>
</dbReference>
<dbReference type="Proteomes" id="UP001258017">
    <property type="component" value="Unassembled WGS sequence"/>
</dbReference>
<evidence type="ECO:0000256" key="9">
    <source>
        <dbReference type="SAM" id="SignalP"/>
    </source>
</evidence>
<evidence type="ECO:0000256" key="8">
    <source>
        <dbReference type="ARBA" id="ARBA00023049"/>
    </source>
</evidence>
<keyword evidence="8" id="KW-0482">Metalloprotease</keyword>
<evidence type="ECO:0000259" key="11">
    <source>
        <dbReference type="Pfam" id="PF05649"/>
    </source>
</evidence>
<dbReference type="CDD" id="cd08662">
    <property type="entry name" value="M13"/>
    <property type="match status" value="1"/>
</dbReference>
<dbReference type="Pfam" id="PF05649">
    <property type="entry name" value="Peptidase_M13_N"/>
    <property type="match status" value="1"/>
</dbReference>
<comment type="subcellular location">
    <subcellularLocation>
        <location evidence="2">Cell membrane</location>
        <topology evidence="2">Single-pass type II membrane protein</topology>
    </subcellularLocation>
</comment>
<dbReference type="SUPFAM" id="SSF55486">
    <property type="entry name" value="Metalloproteases ('zincins'), catalytic domain"/>
    <property type="match status" value="1"/>
</dbReference>
<dbReference type="PROSITE" id="PS51885">
    <property type="entry name" value="NEPRILYSIN"/>
    <property type="match status" value="1"/>
</dbReference>
<dbReference type="GO" id="GO:0005886">
    <property type="term" value="C:plasma membrane"/>
    <property type="evidence" value="ECO:0007669"/>
    <property type="project" value="UniProtKB-SubCell"/>
</dbReference>
<keyword evidence="13" id="KW-1185">Reference proteome</keyword>
<keyword evidence="5" id="KW-0479">Metal-binding</keyword>
<dbReference type="InterPro" id="IPR008753">
    <property type="entry name" value="Peptidase_M13_N"/>
</dbReference>
<dbReference type="GO" id="GO:0004222">
    <property type="term" value="F:metalloendopeptidase activity"/>
    <property type="evidence" value="ECO:0007669"/>
    <property type="project" value="InterPro"/>
</dbReference>
<keyword evidence="7" id="KW-0862">Zinc</keyword>
<evidence type="ECO:0000256" key="7">
    <source>
        <dbReference type="ARBA" id="ARBA00022833"/>
    </source>
</evidence>
<dbReference type="EMBL" id="JAIFRP010000030">
    <property type="protein sequence ID" value="KAK2582810.1"/>
    <property type="molecule type" value="Genomic_DNA"/>
</dbReference>
<organism evidence="12 13">
    <name type="scientific">Odynerus spinipes</name>
    <dbReference type="NCBI Taxonomy" id="1348599"/>
    <lineage>
        <taxon>Eukaryota</taxon>
        <taxon>Metazoa</taxon>
        <taxon>Ecdysozoa</taxon>
        <taxon>Arthropoda</taxon>
        <taxon>Hexapoda</taxon>
        <taxon>Insecta</taxon>
        <taxon>Pterygota</taxon>
        <taxon>Neoptera</taxon>
        <taxon>Endopterygota</taxon>
        <taxon>Hymenoptera</taxon>
        <taxon>Apocrita</taxon>
        <taxon>Aculeata</taxon>
        <taxon>Vespoidea</taxon>
        <taxon>Vespidae</taxon>
        <taxon>Eumeninae</taxon>
        <taxon>Odynerus</taxon>
    </lineage>
</organism>
<dbReference type="PANTHER" id="PTHR11733">
    <property type="entry name" value="ZINC METALLOPROTEASE FAMILY M13 NEPRILYSIN-RELATED"/>
    <property type="match status" value="1"/>
</dbReference>
<dbReference type="PANTHER" id="PTHR11733:SF237">
    <property type="entry name" value="NEPRILYSIN-LIKE 4"/>
    <property type="match status" value="1"/>
</dbReference>
<evidence type="ECO:0000313" key="12">
    <source>
        <dbReference type="EMBL" id="KAK2582810.1"/>
    </source>
</evidence>
<evidence type="ECO:0000256" key="1">
    <source>
        <dbReference type="ARBA" id="ARBA00001947"/>
    </source>
</evidence>
<dbReference type="InterPro" id="IPR000718">
    <property type="entry name" value="Peptidase_M13"/>
</dbReference>
<dbReference type="Gene3D" id="1.10.1380.10">
    <property type="entry name" value="Neutral endopeptidase , domain2"/>
    <property type="match status" value="1"/>
</dbReference>
<evidence type="ECO:0000256" key="3">
    <source>
        <dbReference type="ARBA" id="ARBA00007357"/>
    </source>
</evidence>
<keyword evidence="9" id="KW-0732">Signal</keyword>
<evidence type="ECO:0000256" key="4">
    <source>
        <dbReference type="ARBA" id="ARBA00022670"/>
    </source>
</evidence>
<keyword evidence="4" id="KW-0645">Protease</keyword>
<evidence type="ECO:0000259" key="10">
    <source>
        <dbReference type="Pfam" id="PF01431"/>
    </source>
</evidence>
<dbReference type="AlphaFoldDB" id="A0AAD9RN52"/>
<dbReference type="GO" id="GO:0016485">
    <property type="term" value="P:protein processing"/>
    <property type="evidence" value="ECO:0007669"/>
    <property type="project" value="TreeGrafter"/>
</dbReference>
<dbReference type="Pfam" id="PF01431">
    <property type="entry name" value="Peptidase_M13"/>
    <property type="match status" value="1"/>
</dbReference>
<dbReference type="InterPro" id="IPR042089">
    <property type="entry name" value="Peptidase_M13_dom_2"/>
</dbReference>
<sequence length="725" mass="83487">MSPNLFRRFLILPLTLWCIARLTYTAACTCQTKHCHDVAKRIRMSMNTSVDPCTDFYEYSCGSWKLHNPLPEGELQWSFEHIITENTNKKVRDILEEPSKPDEIPAIQKLKKFYQSCMNTEKLEKQGIASLANIIDIAGGWPIAMPPSTWDSNNASWQDVDTVYSNINGRNAFFSMLFTHDDVNLTRRVFLLDEEASYPLLKKDTNPDSDTDTIIGAFTKVIGQAVKAIADHKNVTVEKNQVAKDMIQILLLEFSLRDIADEDQKGEKKDIEKMTIESLQEWYDSLPRENVTSNINWLELLQSSFDIVNKTLSPDEPIFVTSKKSLRQLSEILDKTSQRTLVNYIHWVFISNYISYTTKELRETKHQMYSDVFNMTYQTPRWKECIKQIGMKNAISYAFVKKYFSERTKHEAEEMVDRIKDEIALRINRTHWTTADMKTHMIEKLNAVKEQVGYPDWYMNDTILMIAYEDLEIGDDFFQNILNYGKYTVMIRALQYFEPIDKNTWLEYPITVNAFYSGLDNIIVVPAAELQKPFFTPGLPDAINYGRIGFIIGHELSHGFDHIGINYDKHGNKVTKKVQDLLDIYEAKGQCFVEQFNAFTFTHTDENGNSVLLNGNLTENENIADSTGIQVAYSAYKQKAQPMKRTSLPDMGEFSEDQLFFLSFATSWCTTSNPLYEKTIANYDVHSPVNLRIMGSLMNMNSFASTFNCGIGTPMNPDKKCTIWS</sequence>
<keyword evidence="6" id="KW-0378">Hydrolase</keyword>
<gene>
    <name evidence="12" type="ORF">KPH14_008899</name>
</gene>
<evidence type="ECO:0000256" key="6">
    <source>
        <dbReference type="ARBA" id="ARBA00022801"/>
    </source>
</evidence>
<feature type="domain" description="Peptidase M13 N-terminal" evidence="11">
    <location>
        <begin position="52"/>
        <end position="455"/>
    </location>
</feature>
<comment type="caution">
    <text evidence="12">The sequence shown here is derived from an EMBL/GenBank/DDBJ whole genome shotgun (WGS) entry which is preliminary data.</text>
</comment>
<reference evidence="12" key="2">
    <citation type="journal article" date="2023" name="Commun. Biol.">
        <title>Intrasexual cuticular hydrocarbon dimorphism in a wasp sheds light on hydrocarbon biosynthesis genes in Hymenoptera.</title>
        <authorList>
            <person name="Moris V.C."/>
            <person name="Podsiadlowski L."/>
            <person name="Martin S."/>
            <person name="Oeyen J.P."/>
            <person name="Donath A."/>
            <person name="Petersen M."/>
            <person name="Wilbrandt J."/>
            <person name="Misof B."/>
            <person name="Liedtke D."/>
            <person name="Thamm M."/>
            <person name="Scheiner R."/>
            <person name="Schmitt T."/>
            <person name="Niehuis O."/>
        </authorList>
    </citation>
    <scope>NUCLEOTIDE SEQUENCE</scope>
    <source>
        <strain evidence="12">GBR_01_08_01A</strain>
    </source>
</reference>
<dbReference type="GO" id="GO:0046872">
    <property type="term" value="F:metal ion binding"/>
    <property type="evidence" value="ECO:0007669"/>
    <property type="project" value="UniProtKB-KW"/>
</dbReference>
<dbReference type="InterPro" id="IPR024079">
    <property type="entry name" value="MetalloPept_cat_dom_sf"/>
</dbReference>
<feature type="signal peptide" evidence="9">
    <location>
        <begin position="1"/>
        <end position="25"/>
    </location>
</feature>
<evidence type="ECO:0000313" key="13">
    <source>
        <dbReference type="Proteomes" id="UP001258017"/>
    </source>
</evidence>